<dbReference type="Pfam" id="PF05970">
    <property type="entry name" value="PIF1"/>
    <property type="match status" value="1"/>
</dbReference>
<evidence type="ECO:0000313" key="3">
    <source>
        <dbReference type="Proteomes" id="UP000027821"/>
    </source>
</evidence>
<dbReference type="Gene3D" id="3.40.50.300">
    <property type="entry name" value="P-loop containing nucleotide triphosphate hydrolases"/>
    <property type="match status" value="1"/>
</dbReference>
<feature type="domain" description="AAA+ ATPase" evidence="1">
    <location>
        <begin position="21"/>
        <end position="335"/>
    </location>
</feature>
<dbReference type="GO" id="GO:0000723">
    <property type="term" value="P:telomere maintenance"/>
    <property type="evidence" value="ECO:0007669"/>
    <property type="project" value="InterPro"/>
</dbReference>
<dbReference type="EMBL" id="JMIH01000016">
    <property type="protein sequence ID" value="KEO74206.1"/>
    <property type="molecule type" value="Genomic_DNA"/>
</dbReference>
<dbReference type="InterPro" id="IPR051055">
    <property type="entry name" value="PIF1_helicase"/>
</dbReference>
<dbReference type="Pfam" id="PF14493">
    <property type="entry name" value="HTH_40"/>
    <property type="match status" value="1"/>
</dbReference>
<dbReference type="SMART" id="SM00382">
    <property type="entry name" value="AAA"/>
    <property type="match status" value="1"/>
</dbReference>
<dbReference type="GO" id="GO:0006281">
    <property type="term" value="P:DNA repair"/>
    <property type="evidence" value="ECO:0007669"/>
    <property type="project" value="InterPro"/>
</dbReference>
<dbReference type="InterPro" id="IPR027417">
    <property type="entry name" value="P-loop_NTPase"/>
</dbReference>
<dbReference type="Gene3D" id="2.30.30.940">
    <property type="match status" value="1"/>
</dbReference>
<dbReference type="InterPro" id="IPR010285">
    <property type="entry name" value="DNA_helicase_pif1-like_DEAD"/>
</dbReference>
<dbReference type="eggNOG" id="COG0507">
    <property type="taxonomic scope" value="Bacteria"/>
</dbReference>
<dbReference type="FunFam" id="3.40.50.300:FF:001498">
    <property type="entry name" value="ATP-dependent DNA helicase"/>
    <property type="match status" value="1"/>
</dbReference>
<keyword evidence="2" id="KW-0547">Nucleotide-binding</keyword>
<organism evidence="2 3">
    <name type="scientific">Anditalea andensis</name>
    <dbReference type="NCBI Taxonomy" id="1048983"/>
    <lineage>
        <taxon>Bacteria</taxon>
        <taxon>Pseudomonadati</taxon>
        <taxon>Bacteroidota</taxon>
        <taxon>Cytophagia</taxon>
        <taxon>Cytophagales</taxon>
        <taxon>Cytophagaceae</taxon>
        <taxon>Anditalea</taxon>
    </lineage>
</organism>
<dbReference type="PANTHER" id="PTHR47642:SF7">
    <property type="entry name" value="ATP-DEPENDENT DNA HELICASE PIF1"/>
    <property type="match status" value="1"/>
</dbReference>
<dbReference type="InterPro" id="IPR003593">
    <property type="entry name" value="AAA+_ATPase"/>
</dbReference>
<accession>A0A074KW62</accession>
<sequence>MQQQDPTNHYFQLAVQFVNYTAKHLFLTGKAGTGKTTFLKYIHRNCPKKLAILAPTGVAAINAGGVTIHSFFQLPFGSFLPAQNLPQGTQVNFFNSQSLLKHLKLNSSKRSLMQELELLIIDEVSMVRADLLDAMDTVLRHVRRNHKPFGGIQMLFIGDLYQLPPVVKDEENRVLHQYYSSSFFFHAKVLQEAPPVYLDLKKIYRQSDKDFIKLLNNLRNNEVKEEDIALLKRYYKPNFIPESKGEYITLTSHNAKAAIINQQELNKLPGKTHCFNAEIGGEINEHALPAENKLILKEGSQVMFVRNDKDRRYYNGKTAIITRIKGEEIYVTFPDEKGELKVEKESWSNVRYAYNQESDQVEENIKGTFVQYPLRLAWAITIHKSQGLTFAKAIVDAGDSFAAGQVYVALSRLTSLDGLILKSPINASCIRTDQEAKDFAETEPDSDSLQKSLKEAQRQFIHESFIQGFSWHKLFERVYEFKVDLPDRRIPLQSNALALLAELFEKVAEHKKVADKFLVKLEQLLITAEADGYHMLHERTVAATSYFIDTINKSFAEPLQLHIDSLIDQRKKAKKHLQELKALLTLFNIKILKLEQIVKISYGLKQGNDAAKILENMAADNMRTLMESKDHAPTKEKPKSKLPKGETMRISLRMFREGRSITEIASERGLAIGTIEGHLCSFLCTGEVSLEELVSPEKAVIIQEVLDRSTNEMKSSEVREILGETYTFGEIRAVISSRQKV</sequence>
<evidence type="ECO:0000313" key="2">
    <source>
        <dbReference type="EMBL" id="KEO74206.1"/>
    </source>
</evidence>
<dbReference type="SUPFAM" id="SSF52540">
    <property type="entry name" value="P-loop containing nucleoside triphosphate hydrolases"/>
    <property type="match status" value="2"/>
</dbReference>
<keyword evidence="2" id="KW-0378">Hydrolase</keyword>
<dbReference type="AlphaFoldDB" id="A0A074KW62"/>
<dbReference type="CDD" id="cd18809">
    <property type="entry name" value="SF1_C_RecD"/>
    <property type="match status" value="1"/>
</dbReference>
<keyword evidence="3" id="KW-1185">Reference proteome</keyword>
<name>A0A074KW62_9BACT</name>
<proteinExistence type="predicted"/>
<dbReference type="Proteomes" id="UP000027821">
    <property type="component" value="Unassembled WGS sequence"/>
</dbReference>
<dbReference type="OrthoDB" id="9763659at2"/>
<protein>
    <submittedName>
        <fullName evidence="2">Helicase</fullName>
    </submittedName>
</protein>
<keyword evidence="2" id="KW-0347">Helicase</keyword>
<evidence type="ECO:0000259" key="1">
    <source>
        <dbReference type="SMART" id="SM00382"/>
    </source>
</evidence>
<dbReference type="InterPro" id="IPR029491">
    <property type="entry name" value="Helicase_HTH"/>
</dbReference>
<dbReference type="STRING" id="1048983.EL17_08700"/>
<gene>
    <name evidence="2" type="ORF">EL17_08700</name>
</gene>
<dbReference type="PANTHER" id="PTHR47642">
    <property type="entry name" value="ATP-DEPENDENT DNA HELICASE"/>
    <property type="match status" value="1"/>
</dbReference>
<dbReference type="RefSeq" id="WP_035073120.1">
    <property type="nucleotide sequence ID" value="NZ_JMIH01000016.1"/>
</dbReference>
<dbReference type="GO" id="GO:0003678">
    <property type="term" value="F:DNA helicase activity"/>
    <property type="evidence" value="ECO:0007669"/>
    <property type="project" value="InterPro"/>
</dbReference>
<reference evidence="2 3" key="1">
    <citation type="submission" date="2014-04" db="EMBL/GenBank/DDBJ databases">
        <title>Characterization and application of a salt tolerant electro-active bacterium.</title>
        <authorList>
            <person name="Yang L."/>
            <person name="Wei S."/>
            <person name="Tay Q.X.M."/>
        </authorList>
    </citation>
    <scope>NUCLEOTIDE SEQUENCE [LARGE SCALE GENOMIC DNA]</scope>
    <source>
        <strain evidence="2 3">LY1</strain>
    </source>
</reference>
<comment type="caution">
    <text evidence="2">The sequence shown here is derived from an EMBL/GenBank/DDBJ whole genome shotgun (WGS) entry which is preliminary data.</text>
</comment>
<keyword evidence="2" id="KW-0067">ATP-binding</keyword>